<accession>A0ABV5V7S8</accession>
<dbReference type="EMBL" id="JBHMAR010000001">
    <property type="protein sequence ID" value="MFB9733869.1"/>
    <property type="molecule type" value="Genomic_DNA"/>
</dbReference>
<dbReference type="Gene3D" id="1.10.520.40">
    <property type="entry name" value="CRISPR-associated protein Cse2"/>
    <property type="match status" value="2"/>
</dbReference>
<organism evidence="1 2">
    <name type="scientific">Streptomyces thermocoprophilus</name>
    <dbReference type="NCBI Taxonomy" id="78356"/>
    <lineage>
        <taxon>Bacteria</taxon>
        <taxon>Bacillati</taxon>
        <taxon>Actinomycetota</taxon>
        <taxon>Actinomycetes</taxon>
        <taxon>Kitasatosporales</taxon>
        <taxon>Streptomycetaceae</taxon>
        <taxon>Streptomyces</taxon>
    </lineage>
</organism>
<evidence type="ECO:0000313" key="1">
    <source>
        <dbReference type="EMBL" id="MFB9733869.1"/>
    </source>
</evidence>
<reference evidence="1 2" key="1">
    <citation type="submission" date="2024-09" db="EMBL/GenBank/DDBJ databases">
        <authorList>
            <person name="Sun Q."/>
            <person name="Mori K."/>
        </authorList>
    </citation>
    <scope>NUCLEOTIDE SEQUENCE [LARGE SCALE GENOMIC DNA]</scope>
    <source>
        <strain evidence="1 2">JCM 10918</strain>
    </source>
</reference>
<sequence>MTSLHSTSRTRPSTGRRARRFFWEEAAQDCQSKQAEGRRPEFSEYVVRNLRAAREGVGREAGTVASMRTIHRMSLPDGGWDRLPGPYIAEHHVLTLFGLHQHGASEPVHRPGVGLGNACLRLRRSEALTQSALERRLFAAADAQDMHELAQHLQRLVPLLRSAGIGLDYTRLFYELAQWDGPDRNRTLRSWGLQYTDPGALVPRTDETDTDARGEEPGSGCALYWTTFDPGSSSAGAELAALRSGTGREAGTVAAMWTFYRTRMESAWRDRGALTRDLAAEHAALTLFARHQQTHARRMHVPGTSPGTAAGLLAKKAATGSERKNATTALERRFGALLTSTDSDELVMHLRSLVPLLHQAAVGLDYDLLHEALRAWDDPRRPDAAVYFRQTWDRDFHATATS</sequence>
<dbReference type="RefSeq" id="WP_385857836.1">
    <property type="nucleotide sequence ID" value="NZ_JBHMAR010000001.1"/>
</dbReference>
<dbReference type="CDD" id="cd09731">
    <property type="entry name" value="Cse2_I-E"/>
    <property type="match status" value="1"/>
</dbReference>
<dbReference type="InterPro" id="IPR013382">
    <property type="entry name" value="CRISPR-assoc_prot_Cse2"/>
</dbReference>
<name>A0ABV5V7S8_9ACTN</name>
<dbReference type="NCBIfam" id="TIGR02548">
    <property type="entry name" value="casB_cse2"/>
    <property type="match status" value="2"/>
</dbReference>
<comment type="caution">
    <text evidence="1">The sequence shown here is derived from an EMBL/GenBank/DDBJ whole genome shotgun (WGS) entry which is preliminary data.</text>
</comment>
<keyword evidence="2" id="KW-1185">Reference proteome</keyword>
<dbReference type="Proteomes" id="UP001589703">
    <property type="component" value="Unassembled WGS sequence"/>
</dbReference>
<protein>
    <submittedName>
        <fullName evidence="1">Type I-E CRISPR-associated protein Cse2/CasB</fullName>
    </submittedName>
</protein>
<dbReference type="InterPro" id="IPR038287">
    <property type="entry name" value="Cse2_sf"/>
</dbReference>
<gene>
    <name evidence="1" type="primary">casB</name>
    <name evidence="1" type="synonym">cse2</name>
    <name evidence="1" type="ORF">ACFFRO_01675</name>
</gene>
<proteinExistence type="predicted"/>
<evidence type="ECO:0000313" key="2">
    <source>
        <dbReference type="Proteomes" id="UP001589703"/>
    </source>
</evidence>
<dbReference type="Pfam" id="PF09485">
    <property type="entry name" value="CRISPR_Cse2"/>
    <property type="match status" value="2"/>
</dbReference>